<dbReference type="Proteomes" id="UP001597083">
    <property type="component" value="Unassembled WGS sequence"/>
</dbReference>
<name>A0ABW3C956_9ACTN</name>
<accession>A0ABW3C956</accession>
<dbReference type="InterPro" id="IPR025184">
    <property type="entry name" value="AadA_C"/>
</dbReference>
<comment type="caution">
    <text evidence="3">The sequence shown here is derived from an EMBL/GenBank/DDBJ whole genome shotgun (WGS) entry which is preliminary data.</text>
</comment>
<protein>
    <submittedName>
        <fullName evidence="3">DUF4111 domain-containing protein</fullName>
    </submittedName>
</protein>
<evidence type="ECO:0000313" key="3">
    <source>
        <dbReference type="EMBL" id="MFD0850986.1"/>
    </source>
</evidence>
<sequence>PHPSADLAALLTMVLDGDAPVFGPPPRDVLDPVPENDLRSGIASAVPELLDELDDDTRNVVLTLARIWTTLATGRIHSKNAAADWALEQLPPEHRPVLARAQAVYLGNEPDRWDDLRPQTHAYAEYVRHRIEPMTPGLE</sequence>
<keyword evidence="4" id="KW-1185">Reference proteome</keyword>
<evidence type="ECO:0000259" key="2">
    <source>
        <dbReference type="Pfam" id="PF13427"/>
    </source>
</evidence>
<feature type="domain" description="Adenylyltransferase AadA C-terminal" evidence="2">
    <location>
        <begin position="28"/>
        <end position="128"/>
    </location>
</feature>
<proteinExistence type="predicted"/>
<feature type="non-terminal residue" evidence="3">
    <location>
        <position position="1"/>
    </location>
</feature>
<keyword evidence="1" id="KW-0808">Transferase</keyword>
<reference evidence="4" key="1">
    <citation type="journal article" date="2019" name="Int. J. Syst. Evol. Microbiol.">
        <title>The Global Catalogue of Microorganisms (GCM) 10K type strain sequencing project: providing services to taxonomists for standard genome sequencing and annotation.</title>
        <authorList>
            <consortium name="The Broad Institute Genomics Platform"/>
            <consortium name="The Broad Institute Genome Sequencing Center for Infectious Disease"/>
            <person name="Wu L."/>
            <person name="Ma J."/>
        </authorList>
    </citation>
    <scope>NUCLEOTIDE SEQUENCE [LARGE SCALE GENOMIC DNA]</scope>
    <source>
        <strain evidence="4">JCM 31696</strain>
    </source>
</reference>
<organism evidence="3 4">
    <name type="scientific">Actinomadura adrarensis</name>
    <dbReference type="NCBI Taxonomy" id="1819600"/>
    <lineage>
        <taxon>Bacteria</taxon>
        <taxon>Bacillati</taxon>
        <taxon>Actinomycetota</taxon>
        <taxon>Actinomycetes</taxon>
        <taxon>Streptosporangiales</taxon>
        <taxon>Thermomonosporaceae</taxon>
        <taxon>Actinomadura</taxon>
    </lineage>
</organism>
<evidence type="ECO:0000256" key="1">
    <source>
        <dbReference type="ARBA" id="ARBA00022679"/>
    </source>
</evidence>
<dbReference type="EMBL" id="JBHTIR010000215">
    <property type="protein sequence ID" value="MFD0850986.1"/>
    <property type="molecule type" value="Genomic_DNA"/>
</dbReference>
<evidence type="ECO:0000313" key="4">
    <source>
        <dbReference type="Proteomes" id="UP001597083"/>
    </source>
</evidence>
<dbReference type="Pfam" id="PF13427">
    <property type="entry name" value="AadA_C"/>
    <property type="match status" value="1"/>
</dbReference>
<gene>
    <name evidence="3" type="ORF">ACFQ07_02015</name>
</gene>